<organism evidence="1">
    <name type="scientific">Blastocystis hominis</name>
    <dbReference type="NCBI Taxonomy" id="12968"/>
    <lineage>
        <taxon>Eukaryota</taxon>
        <taxon>Sar</taxon>
        <taxon>Stramenopiles</taxon>
        <taxon>Bigyra</taxon>
        <taxon>Opalozoa</taxon>
        <taxon>Opalinata</taxon>
        <taxon>Blastocystidae</taxon>
        <taxon>Blastocystis</taxon>
    </lineage>
</organism>
<accession>D8M9R2</accession>
<keyword evidence="2" id="KW-1185">Reference proteome</keyword>
<dbReference type="AlphaFoldDB" id="D8M9R2"/>
<gene>
    <name evidence="1" type="ORF">GSBLH_T00004488001</name>
</gene>
<dbReference type="InterPro" id="IPR011990">
    <property type="entry name" value="TPR-like_helical_dom_sf"/>
</dbReference>
<name>D8M9R2_BLAHO</name>
<dbReference type="Proteomes" id="UP000008312">
    <property type="component" value="Unassembled WGS sequence"/>
</dbReference>
<sequence length="225" mass="26728">MFTLKSYLEKLSNPIGGAEVKIKYGQTSYNSIRICNTDIAWTYVGVTHEYVMSNTPNTETVVIPYKTAADTFILHDLSNFDYEKKKKRWALDAQLLYQDLVNNPTNTRSAFYLAQSYDCLDDLVNAYKYYNLRYEMGGWYEERYESLVRMGGLLERMGYDWPQCEYQYLQAYSFLPIRSEPLYLIAKHWYEEKMYDVAFLFASRAYQIPFPTQIRLFINQDIYSF</sequence>
<evidence type="ECO:0000313" key="2">
    <source>
        <dbReference type="Proteomes" id="UP000008312"/>
    </source>
</evidence>
<dbReference type="EMBL" id="FN668689">
    <property type="protein sequence ID" value="CBK24801.2"/>
    <property type="molecule type" value="Genomic_DNA"/>
</dbReference>
<dbReference type="RefSeq" id="XP_012898849.1">
    <property type="nucleotide sequence ID" value="XM_013043395.1"/>
</dbReference>
<proteinExistence type="predicted"/>
<dbReference type="OrthoDB" id="194552at2759"/>
<protein>
    <submittedName>
        <fullName evidence="1">Uncharacterized protein</fullName>
    </submittedName>
</protein>
<dbReference type="GeneID" id="24921513"/>
<evidence type="ECO:0000313" key="1">
    <source>
        <dbReference type="EMBL" id="CBK24801.2"/>
    </source>
</evidence>
<dbReference type="InParanoid" id="D8M9R2"/>
<dbReference type="SUPFAM" id="SSF48452">
    <property type="entry name" value="TPR-like"/>
    <property type="match status" value="1"/>
</dbReference>
<reference evidence="1" key="1">
    <citation type="submission" date="2010-02" db="EMBL/GenBank/DDBJ databases">
        <title>Sequencing and annotation of the Blastocystis hominis genome.</title>
        <authorList>
            <person name="Wincker P."/>
        </authorList>
    </citation>
    <scope>NUCLEOTIDE SEQUENCE</scope>
    <source>
        <strain evidence="1">Singapore isolate B</strain>
    </source>
</reference>